<evidence type="ECO:0000313" key="12">
    <source>
        <dbReference type="Proteomes" id="UP000570166"/>
    </source>
</evidence>
<dbReference type="SUPFAM" id="SSF56645">
    <property type="entry name" value="Acyl-CoA dehydrogenase NM domain-like"/>
    <property type="match status" value="1"/>
</dbReference>
<dbReference type="InterPro" id="IPR009075">
    <property type="entry name" value="AcylCo_DH/oxidase_C"/>
</dbReference>
<dbReference type="InterPro" id="IPR036250">
    <property type="entry name" value="AcylCo_DH-like_C"/>
</dbReference>
<dbReference type="RefSeq" id="WP_160363630.1">
    <property type="nucleotide sequence ID" value="NZ_JACEIB010000003.1"/>
</dbReference>
<dbReference type="GO" id="GO:0033539">
    <property type="term" value="P:fatty acid beta-oxidation using acyl-CoA dehydrogenase"/>
    <property type="evidence" value="ECO:0007669"/>
    <property type="project" value="TreeGrafter"/>
</dbReference>
<evidence type="ECO:0000259" key="8">
    <source>
        <dbReference type="Pfam" id="PF00441"/>
    </source>
</evidence>
<feature type="domain" description="Acyl-CoA dehydrogenase/oxidase N-terminal" evidence="10">
    <location>
        <begin position="11"/>
        <end position="130"/>
    </location>
</feature>
<evidence type="ECO:0000256" key="5">
    <source>
        <dbReference type="ARBA" id="ARBA00022827"/>
    </source>
</evidence>
<dbReference type="Gene3D" id="1.10.540.10">
    <property type="entry name" value="Acyl-CoA dehydrogenase/oxidase, N-terminal domain"/>
    <property type="match status" value="1"/>
</dbReference>
<evidence type="ECO:0000259" key="10">
    <source>
        <dbReference type="Pfam" id="PF02771"/>
    </source>
</evidence>
<comment type="cofactor">
    <cofactor evidence="1 7">
        <name>FAD</name>
        <dbReference type="ChEBI" id="CHEBI:57692"/>
    </cofactor>
</comment>
<dbReference type="Pfam" id="PF02771">
    <property type="entry name" value="Acyl-CoA_dh_N"/>
    <property type="match status" value="1"/>
</dbReference>
<comment type="caution">
    <text evidence="11">The sequence shown here is derived from an EMBL/GenBank/DDBJ whole genome shotgun (WGS) entry which is preliminary data.</text>
</comment>
<dbReference type="Gene3D" id="2.40.110.10">
    <property type="entry name" value="Butyryl-CoA Dehydrogenase, subunit A, domain 2"/>
    <property type="match status" value="1"/>
</dbReference>
<keyword evidence="12" id="KW-1185">Reference proteome</keyword>
<dbReference type="InterPro" id="IPR013786">
    <property type="entry name" value="AcylCoA_DH/ox_N"/>
</dbReference>
<dbReference type="PANTHER" id="PTHR48083:SF13">
    <property type="entry name" value="ACYL-COA DEHYDROGENASE FAMILY MEMBER 11"/>
    <property type="match status" value="1"/>
</dbReference>
<keyword evidence="6 7" id="KW-0560">Oxidoreductase</keyword>
<keyword evidence="5 7" id="KW-0274">FAD</keyword>
<dbReference type="AlphaFoldDB" id="A0A838L6Q8"/>
<dbReference type="Pfam" id="PF02770">
    <property type="entry name" value="Acyl-CoA_dh_M"/>
    <property type="match status" value="1"/>
</dbReference>
<evidence type="ECO:0000256" key="7">
    <source>
        <dbReference type="RuleBase" id="RU362125"/>
    </source>
</evidence>
<sequence length="404" mass="44811">MDFTYSAKVQNLLDRLGAFMAAHVYPAEADEHAWHADPANLWKHWPGLDPLKEKAREAGLWNLFLPHDYGDLSPGLSNLEYAPLAEMMGRVPWSSEVFNCSAPDTGNMEVLARFGTGTQRKQWLTPLMAGRIRSAYAMTEPAVASSDATNIATTIMPDGDDYVIEGRKWWISGVMDPRCEILLVMGKTLSDNPRHQQHSTILVPRDTPGLSVIRTMNVLGRTHSPGGETELLFDKVRVPRENLILGEGRGFEIAQGRLGPGRIHHCMRSIGQAQRALEIMARRVDSRMAFGRKLSDQSSIRQDVAKSYCEIEQARLLTLKAADMMDRHGNKVARDLIAAIKVVAPRMAQTVTDRAIQAHGAMGLSDDTPIAYAFATNRFVRIADGPDEVHMSQLGKLKIAEYNG</sequence>
<evidence type="ECO:0000256" key="2">
    <source>
        <dbReference type="ARBA" id="ARBA00009347"/>
    </source>
</evidence>
<comment type="subunit">
    <text evidence="3">Homodimer.</text>
</comment>
<dbReference type="EMBL" id="JACEIB010000003">
    <property type="protein sequence ID" value="MBA2933836.1"/>
    <property type="molecule type" value="Genomic_DNA"/>
</dbReference>
<feature type="domain" description="Acyl-CoA oxidase/dehydrogenase middle" evidence="9">
    <location>
        <begin position="135"/>
        <end position="234"/>
    </location>
</feature>
<organism evidence="11 12">
    <name type="scientific">Sphingomonas chungangi</name>
    <dbReference type="NCBI Taxonomy" id="2683589"/>
    <lineage>
        <taxon>Bacteria</taxon>
        <taxon>Pseudomonadati</taxon>
        <taxon>Pseudomonadota</taxon>
        <taxon>Alphaproteobacteria</taxon>
        <taxon>Sphingomonadales</taxon>
        <taxon>Sphingomonadaceae</taxon>
        <taxon>Sphingomonas</taxon>
    </lineage>
</organism>
<keyword evidence="4 7" id="KW-0285">Flavoprotein</keyword>
<proteinExistence type="inferred from homology"/>
<dbReference type="InterPro" id="IPR046373">
    <property type="entry name" value="Acyl-CoA_Oxase/DH_mid-dom_sf"/>
</dbReference>
<dbReference type="InterPro" id="IPR037069">
    <property type="entry name" value="AcylCoA_DH/ox_N_sf"/>
</dbReference>
<dbReference type="Gene3D" id="1.20.140.10">
    <property type="entry name" value="Butyryl-CoA Dehydrogenase, subunit A, domain 3"/>
    <property type="match status" value="1"/>
</dbReference>
<dbReference type="Proteomes" id="UP000570166">
    <property type="component" value="Unassembled WGS sequence"/>
</dbReference>
<evidence type="ECO:0000256" key="1">
    <source>
        <dbReference type="ARBA" id="ARBA00001974"/>
    </source>
</evidence>
<reference evidence="11 12" key="1">
    <citation type="submission" date="2020-07" db="EMBL/GenBank/DDBJ databases">
        <authorList>
            <person name="Sun Q."/>
        </authorList>
    </citation>
    <scope>NUCLEOTIDE SEQUENCE [LARGE SCALE GENOMIC DNA]</scope>
    <source>
        <strain evidence="11 12">CGMCC 1.13654</strain>
    </source>
</reference>
<dbReference type="Pfam" id="PF00441">
    <property type="entry name" value="Acyl-CoA_dh_1"/>
    <property type="match status" value="1"/>
</dbReference>
<dbReference type="InterPro" id="IPR009100">
    <property type="entry name" value="AcylCoA_DH/oxidase_NM_dom_sf"/>
</dbReference>
<dbReference type="GO" id="GO:0005737">
    <property type="term" value="C:cytoplasm"/>
    <property type="evidence" value="ECO:0007669"/>
    <property type="project" value="TreeGrafter"/>
</dbReference>
<name>A0A838L6Q8_9SPHN</name>
<evidence type="ECO:0000256" key="4">
    <source>
        <dbReference type="ARBA" id="ARBA00022630"/>
    </source>
</evidence>
<dbReference type="FunFam" id="2.40.110.10:FF:000002">
    <property type="entry name" value="Acyl-CoA dehydrogenase fadE12"/>
    <property type="match status" value="1"/>
</dbReference>
<accession>A0A838L6Q8</accession>
<dbReference type="SUPFAM" id="SSF47203">
    <property type="entry name" value="Acyl-CoA dehydrogenase C-terminal domain-like"/>
    <property type="match status" value="1"/>
</dbReference>
<evidence type="ECO:0000256" key="3">
    <source>
        <dbReference type="ARBA" id="ARBA00011738"/>
    </source>
</evidence>
<dbReference type="InterPro" id="IPR050741">
    <property type="entry name" value="Acyl-CoA_dehydrogenase"/>
</dbReference>
<dbReference type="GO" id="GO:0003995">
    <property type="term" value="F:acyl-CoA dehydrogenase activity"/>
    <property type="evidence" value="ECO:0007669"/>
    <property type="project" value="TreeGrafter"/>
</dbReference>
<feature type="domain" description="Acyl-CoA dehydrogenase/oxidase C-terminal" evidence="8">
    <location>
        <begin position="248"/>
        <end position="396"/>
    </location>
</feature>
<gene>
    <name evidence="11" type="ORF">HZF05_06945</name>
</gene>
<evidence type="ECO:0000313" key="11">
    <source>
        <dbReference type="EMBL" id="MBA2933836.1"/>
    </source>
</evidence>
<comment type="similarity">
    <text evidence="2 7">Belongs to the acyl-CoA dehydrogenase family.</text>
</comment>
<evidence type="ECO:0000259" key="9">
    <source>
        <dbReference type="Pfam" id="PF02770"/>
    </source>
</evidence>
<protein>
    <submittedName>
        <fullName evidence="11">Acyl-CoA dehydrogenase family protein</fullName>
    </submittedName>
</protein>
<dbReference type="PANTHER" id="PTHR48083">
    <property type="entry name" value="MEDIUM-CHAIN SPECIFIC ACYL-COA DEHYDROGENASE, MITOCHONDRIAL-RELATED"/>
    <property type="match status" value="1"/>
</dbReference>
<dbReference type="GO" id="GO:0050660">
    <property type="term" value="F:flavin adenine dinucleotide binding"/>
    <property type="evidence" value="ECO:0007669"/>
    <property type="project" value="InterPro"/>
</dbReference>
<evidence type="ECO:0000256" key="6">
    <source>
        <dbReference type="ARBA" id="ARBA00023002"/>
    </source>
</evidence>
<dbReference type="InterPro" id="IPR006091">
    <property type="entry name" value="Acyl-CoA_Oxase/DH_mid-dom"/>
</dbReference>